<protein>
    <recommendedName>
        <fullName evidence="1">SET domain-containing protein</fullName>
    </recommendedName>
</protein>
<evidence type="ECO:0000259" key="1">
    <source>
        <dbReference type="PROSITE" id="PS50280"/>
    </source>
</evidence>
<dbReference type="SMART" id="SM00317">
    <property type="entry name" value="SET"/>
    <property type="match status" value="1"/>
</dbReference>
<dbReference type="AlphaFoldDB" id="A0A9P7YI64"/>
<proteinExistence type="predicted"/>
<evidence type="ECO:0000313" key="2">
    <source>
        <dbReference type="EMBL" id="KAG9233977.1"/>
    </source>
</evidence>
<accession>A0A9P7YI64</accession>
<dbReference type="SUPFAM" id="SSF82199">
    <property type="entry name" value="SET domain"/>
    <property type="match status" value="1"/>
</dbReference>
<dbReference type="EMBL" id="MU251480">
    <property type="protein sequence ID" value="KAG9233977.1"/>
    <property type="molecule type" value="Genomic_DNA"/>
</dbReference>
<dbReference type="InterPro" id="IPR001214">
    <property type="entry name" value="SET_dom"/>
</dbReference>
<keyword evidence="3" id="KW-1185">Reference proteome</keyword>
<dbReference type="InterPro" id="IPR046341">
    <property type="entry name" value="SET_dom_sf"/>
</dbReference>
<dbReference type="PANTHER" id="PTHR47332">
    <property type="entry name" value="SET DOMAIN-CONTAINING PROTEIN 5"/>
    <property type="match status" value="1"/>
</dbReference>
<dbReference type="PROSITE" id="PS50280">
    <property type="entry name" value="SET"/>
    <property type="match status" value="1"/>
</dbReference>
<dbReference type="PANTHER" id="PTHR47332:SF4">
    <property type="entry name" value="SET DOMAIN-CONTAINING PROTEIN 5"/>
    <property type="match status" value="1"/>
</dbReference>
<gene>
    <name evidence="2" type="ORF">BJ875DRAFT_462863</name>
</gene>
<dbReference type="InterPro" id="IPR053185">
    <property type="entry name" value="SET_domain_protein"/>
</dbReference>
<comment type="caution">
    <text evidence="2">The sequence shown here is derived from an EMBL/GenBank/DDBJ whole genome shotgun (WGS) entry which is preliminary data.</text>
</comment>
<dbReference type="Proteomes" id="UP000824998">
    <property type="component" value="Unassembled WGS sequence"/>
</dbReference>
<dbReference type="CDD" id="cd20071">
    <property type="entry name" value="SET_SMYD"/>
    <property type="match status" value="1"/>
</dbReference>
<evidence type="ECO:0000313" key="3">
    <source>
        <dbReference type="Proteomes" id="UP000824998"/>
    </source>
</evidence>
<organism evidence="2 3">
    <name type="scientific">Amylocarpus encephaloides</name>
    <dbReference type="NCBI Taxonomy" id="45428"/>
    <lineage>
        <taxon>Eukaryota</taxon>
        <taxon>Fungi</taxon>
        <taxon>Dikarya</taxon>
        <taxon>Ascomycota</taxon>
        <taxon>Pezizomycotina</taxon>
        <taxon>Leotiomycetes</taxon>
        <taxon>Helotiales</taxon>
        <taxon>Helotiales incertae sedis</taxon>
        <taxon>Amylocarpus</taxon>
    </lineage>
</organism>
<reference evidence="2" key="1">
    <citation type="journal article" date="2021" name="IMA Fungus">
        <title>Genomic characterization of three marine fungi, including Emericellopsis atlantica sp. nov. with signatures of a generalist lifestyle and marine biomass degradation.</title>
        <authorList>
            <person name="Hagestad O.C."/>
            <person name="Hou L."/>
            <person name="Andersen J.H."/>
            <person name="Hansen E.H."/>
            <person name="Altermark B."/>
            <person name="Li C."/>
            <person name="Kuhnert E."/>
            <person name="Cox R.J."/>
            <person name="Crous P.W."/>
            <person name="Spatafora J.W."/>
            <person name="Lail K."/>
            <person name="Amirebrahimi M."/>
            <person name="Lipzen A."/>
            <person name="Pangilinan J."/>
            <person name="Andreopoulos W."/>
            <person name="Hayes R.D."/>
            <person name="Ng V."/>
            <person name="Grigoriev I.V."/>
            <person name="Jackson S.A."/>
            <person name="Sutton T.D.S."/>
            <person name="Dobson A.D.W."/>
            <person name="Rama T."/>
        </authorList>
    </citation>
    <scope>NUCLEOTIDE SEQUENCE</scope>
    <source>
        <strain evidence="2">TRa018bII</strain>
    </source>
</reference>
<name>A0A9P7YI64_9HELO</name>
<dbReference type="OrthoDB" id="265717at2759"/>
<dbReference type="InterPro" id="IPR011990">
    <property type="entry name" value="TPR-like_helical_dom_sf"/>
</dbReference>
<dbReference type="Gene3D" id="1.25.40.10">
    <property type="entry name" value="Tetratricopeptide repeat domain"/>
    <property type="match status" value="1"/>
</dbReference>
<dbReference type="Gene3D" id="2.170.270.10">
    <property type="entry name" value="SET domain"/>
    <property type="match status" value="1"/>
</dbReference>
<sequence length="334" mass="36943">MAPSKDAMPPPKGLEISQAAPDLWKIEDISGKGKGVIALKSITPGTLLISEAPIFTTEIITALSTADSDIAKHLRTLPKDKQRAFLSLHNNFPGQKGPLTNILKSNGYPLGAGSEVGGIFENISRINHSCLPNAVHNWNPLLEQETVYVVRPIAEDEEITLSYHSGGPSHARKSLLKENFGFDCTCALCSSSPSALKKSDENLILAASLDASIGDSETVRYSPNKVLKSCKSLLAIYEEEGIKDDRLSRAYYDLFQICAMHSDAARASWWARRYVEVKSCSAGRDSVDLLEMKPFVKKPGRFESWGVTGMWKSKSEEVPKERDGVEFERWLWRE</sequence>
<dbReference type="Pfam" id="PF00856">
    <property type="entry name" value="SET"/>
    <property type="match status" value="1"/>
</dbReference>
<feature type="domain" description="SET" evidence="1">
    <location>
        <begin position="12"/>
        <end position="164"/>
    </location>
</feature>